<dbReference type="KEGG" id="vg:26373909"/>
<dbReference type="EMBL" id="KP296186">
    <property type="protein sequence ID" value="AKN80766.1"/>
    <property type="molecule type" value="Genomic_DNA"/>
</dbReference>
<evidence type="ECO:0000313" key="2">
    <source>
        <dbReference type="Proteomes" id="UP000203433"/>
    </source>
</evidence>
<keyword evidence="2" id="KW-1185">Reference proteome</keyword>
<reference evidence="1 2" key="1">
    <citation type="journal article" date="2015" name="J. Virol.">
        <title>A betabaculovirus-encoded gp64 homolog is a functional envelope fusion protein.</title>
        <authorList>
            <person name="Ardisson-Araujo D.M."/>
            <person name="Melo F.L."/>
            <person name="Clem R.J."/>
            <person name="Wolff J.L."/>
            <person name="Ribeiro B.M."/>
        </authorList>
    </citation>
    <scope>NUCLEOTIDE SEQUENCE [LARGE SCALE GENOMIC DNA]</scope>
    <source>
        <strain evidence="1 2">Parana-2009</strain>
    </source>
</reference>
<evidence type="ECO:0000313" key="1">
    <source>
        <dbReference type="EMBL" id="AKN80766.1"/>
    </source>
</evidence>
<proteinExistence type="predicted"/>
<dbReference type="RefSeq" id="YP_009182200.1">
    <property type="nucleotide sequence ID" value="NC_028491.1"/>
</dbReference>
<dbReference type="Proteomes" id="UP000203433">
    <property type="component" value="Segment"/>
</dbReference>
<gene>
    <name evidence="1" type="primary">ORF-2</name>
</gene>
<name>A0A0R7EYV7_9BBAC</name>
<organism evidence="1 2">
    <name type="scientific">Diatraea saccharalis granulovirus</name>
    <dbReference type="NCBI Taxonomy" id="1675862"/>
    <lineage>
        <taxon>Viruses</taxon>
        <taxon>Viruses incertae sedis</taxon>
        <taxon>Naldaviricetes</taxon>
        <taxon>Lefavirales</taxon>
        <taxon>Baculoviridae</taxon>
        <taxon>Betabaculovirus</taxon>
        <taxon>Betabaculovirus disaccharalis</taxon>
    </lineage>
</organism>
<dbReference type="GeneID" id="26373909"/>
<sequence>MHLVRFMKRRQYKANARDVIKRMNQNKSLKEKLASKTYEDDTVTITIDETIELFESVLQMMTRDEEYIHKSIEDKIEDKKSIVDKKSIEDNDELHKSIVDDGVVVDTGKGDIISMQDQ</sequence>
<protein>
    <submittedName>
        <fullName evidence="1">Uncharacterized protein</fullName>
    </submittedName>
</protein>
<accession>A0A0R7EYV7</accession>